<reference evidence="1" key="1">
    <citation type="submission" date="2022-10" db="EMBL/GenBank/DDBJ databases">
        <title>Bacterial isolates recovered from the One Health project in Brazil.</title>
        <authorList>
            <person name="Valiatti T.B."/>
            <person name="Santos F."/>
            <person name="Cayo R."/>
            <person name="Gales A.C."/>
        </authorList>
    </citation>
    <scope>NUCLEOTIDE SEQUENCE</scope>
    <source>
        <strain evidence="1">PVR188</strain>
    </source>
</reference>
<evidence type="ECO:0000313" key="1">
    <source>
        <dbReference type="EMBL" id="MDI9095464.1"/>
    </source>
</evidence>
<organism evidence="1 2">
    <name type="scientific">Providencia rettgeri</name>
    <dbReference type="NCBI Taxonomy" id="587"/>
    <lineage>
        <taxon>Bacteria</taxon>
        <taxon>Pseudomonadati</taxon>
        <taxon>Pseudomonadota</taxon>
        <taxon>Gammaproteobacteria</taxon>
        <taxon>Enterobacterales</taxon>
        <taxon>Morganellaceae</taxon>
        <taxon>Providencia</taxon>
    </lineage>
</organism>
<sequence length="259" mass="30526">MKTDIPFIETLNEFVDHNLDTSDELIKTMVDDFCDYPGPEDAEGEEREFMLNRNSLLQQFQQRIDDIVIAHRYVMAQYNFNAGAIAPKFEEMDKDFGGMFTQLLKEGNAKKISECRLGFKNFTWVCETLNSKQIADEQLIISLWATTEKYLKQILIIKGMKKKDIKFQWEQLKKTYKNYNINLEKLPSYEVVNEVRIKNNKIKHDFNKREVNSEQFTEFDGLAVSNEEYDVHKYAIHIYHFMNRVVMSLGPIVSYAPDR</sequence>
<evidence type="ECO:0000313" key="2">
    <source>
        <dbReference type="Proteomes" id="UP001159001"/>
    </source>
</evidence>
<gene>
    <name evidence="1" type="ORF">OGX73_22990</name>
</gene>
<protein>
    <submittedName>
        <fullName evidence="1">Uncharacterized protein</fullName>
    </submittedName>
</protein>
<dbReference type="RefSeq" id="WP_265694346.1">
    <property type="nucleotide sequence ID" value="NZ_JAOWIN010000024.1"/>
</dbReference>
<dbReference type="EMBL" id="JAOWIN010000024">
    <property type="protein sequence ID" value="MDI9095464.1"/>
    <property type="molecule type" value="Genomic_DNA"/>
</dbReference>
<proteinExistence type="predicted"/>
<dbReference type="Proteomes" id="UP001159001">
    <property type="component" value="Unassembled WGS sequence"/>
</dbReference>
<dbReference type="AlphaFoldDB" id="A0AAW6UJV0"/>
<comment type="caution">
    <text evidence="1">The sequence shown here is derived from an EMBL/GenBank/DDBJ whole genome shotgun (WGS) entry which is preliminary data.</text>
</comment>
<accession>A0AAW6UJV0</accession>
<name>A0AAW6UJV0_PRORE</name>